<dbReference type="AlphaFoldDB" id="A0A5C3DNI4"/>
<feature type="compositionally biased region" description="Basic and acidic residues" evidence="1">
    <location>
        <begin position="356"/>
        <end position="384"/>
    </location>
</feature>
<keyword evidence="3" id="KW-1185">Reference proteome</keyword>
<gene>
    <name evidence="2" type="ORF">UTRI_00059_B</name>
</gene>
<evidence type="ECO:0000313" key="3">
    <source>
        <dbReference type="Proteomes" id="UP000324022"/>
    </source>
</evidence>
<reference evidence="2 3" key="1">
    <citation type="submission" date="2018-03" db="EMBL/GenBank/DDBJ databases">
        <authorList>
            <person name="Guldener U."/>
        </authorList>
    </citation>
    <scope>NUCLEOTIDE SEQUENCE [LARGE SCALE GENOMIC DNA]</scope>
    <source>
        <strain evidence="2 3">NBRC100155</strain>
    </source>
</reference>
<accession>A0A5C3DNI4</accession>
<feature type="compositionally biased region" description="Low complexity" evidence="1">
    <location>
        <begin position="407"/>
        <end position="419"/>
    </location>
</feature>
<dbReference type="OrthoDB" id="2556652at2759"/>
<feature type="region of interest" description="Disordered" evidence="1">
    <location>
        <begin position="311"/>
        <end position="453"/>
    </location>
</feature>
<evidence type="ECO:0000313" key="2">
    <source>
        <dbReference type="EMBL" id="SPO19674.1"/>
    </source>
</evidence>
<feature type="compositionally biased region" description="Polar residues" evidence="1">
    <location>
        <begin position="332"/>
        <end position="355"/>
    </location>
</feature>
<dbReference type="EMBL" id="OOIN01000001">
    <property type="protein sequence ID" value="SPO19674.1"/>
    <property type="molecule type" value="Genomic_DNA"/>
</dbReference>
<feature type="compositionally biased region" description="Polar residues" evidence="1">
    <location>
        <begin position="435"/>
        <end position="449"/>
    </location>
</feature>
<sequence>MLSSSLSFWISGSSVPFAIASRRHPSTDTSKYPLLDRMQHRSTGSTSSLDEGELLRDSQESGVSRAVGMFASSHMAFRHHNRQAGSPYAQGQLFHLTSAPQFGHPTSISTTIGESRGAPPVSTVVDTTASEDAARTQGPAEDPQTLALHHDVRQSHRTSLPVEQGHESSDSADSDAPLELTLRDRKLKRSPSLPFNVDGALEGTVSDAQAKDASGNTVHPNVKLEEHDEVRFDSPLVAKTSGPLKDAKKYKSDVDWVDACKRCDQKGLRCYTAAGSNLETKRCEECVEHHRLCIVDGINVAQNQTQTEIKPKLRKRRTTQKASSVRRKSRRQTVASQQAPVILTASSGSQSQSRNLRAESKLSKRERRDKPSSPPPREQEKDVPDSSSISSAPSSDCEDQAAPSLTEVSASEQSESAASKVRNPRERASDVQGMEASTNAQQNSDSTCVKQPLKPEVNPSQAVKMRLERYTTGLIKDIANAIRRCQSRMEKMPEEAGLLLLENTVTVLLADLSKLLTSDLDGSNPTHWIVPQLAEYLEGIRSECQLAREATDGQQNGAETQARRAAAIFGSDLPFERCLTLISMHVEESSRLTAPH</sequence>
<proteinExistence type="predicted"/>
<feature type="compositionally biased region" description="Low complexity" evidence="1">
    <location>
        <begin position="386"/>
        <end position="395"/>
    </location>
</feature>
<name>A0A5C3DNI4_9BASI</name>
<dbReference type="Proteomes" id="UP000324022">
    <property type="component" value="Unassembled WGS sequence"/>
</dbReference>
<organism evidence="2 3">
    <name type="scientific">Ustilago trichophora</name>
    <dbReference type="NCBI Taxonomy" id="86804"/>
    <lineage>
        <taxon>Eukaryota</taxon>
        <taxon>Fungi</taxon>
        <taxon>Dikarya</taxon>
        <taxon>Basidiomycota</taxon>
        <taxon>Ustilaginomycotina</taxon>
        <taxon>Ustilaginomycetes</taxon>
        <taxon>Ustilaginales</taxon>
        <taxon>Ustilaginaceae</taxon>
        <taxon>Ustilago</taxon>
    </lineage>
</organism>
<protein>
    <recommendedName>
        <fullName evidence="4">Zn(2)-C6 fungal-type domain-containing protein</fullName>
    </recommendedName>
</protein>
<feature type="region of interest" description="Disordered" evidence="1">
    <location>
        <begin position="105"/>
        <end position="177"/>
    </location>
</feature>
<feature type="region of interest" description="Disordered" evidence="1">
    <location>
        <begin position="23"/>
        <end position="60"/>
    </location>
</feature>
<evidence type="ECO:0008006" key="4">
    <source>
        <dbReference type="Google" id="ProtNLM"/>
    </source>
</evidence>
<feature type="compositionally biased region" description="Basic residues" evidence="1">
    <location>
        <begin position="312"/>
        <end position="331"/>
    </location>
</feature>
<evidence type="ECO:0000256" key="1">
    <source>
        <dbReference type="SAM" id="MobiDB-lite"/>
    </source>
</evidence>